<keyword evidence="2" id="KW-1185">Reference proteome</keyword>
<organism evidence="1 2">
    <name type="scientific">Flavivirga algicola</name>
    <dbReference type="NCBI Taxonomy" id="2729136"/>
    <lineage>
        <taxon>Bacteria</taxon>
        <taxon>Pseudomonadati</taxon>
        <taxon>Bacteroidota</taxon>
        <taxon>Flavobacteriia</taxon>
        <taxon>Flavobacteriales</taxon>
        <taxon>Flavobacteriaceae</taxon>
        <taxon>Flavivirga</taxon>
    </lineage>
</organism>
<dbReference type="InterPro" id="IPR016181">
    <property type="entry name" value="Acyl_CoA_acyltransferase"/>
</dbReference>
<comment type="caution">
    <text evidence="1">The sequence shown here is derived from an EMBL/GenBank/DDBJ whole genome shotgun (WGS) entry which is preliminary data.</text>
</comment>
<proteinExistence type="predicted"/>
<dbReference type="RefSeq" id="WP_169669009.1">
    <property type="nucleotide sequence ID" value="NZ_JABBHF010000001.1"/>
</dbReference>
<gene>
    <name evidence="1" type="ORF">HHX25_00575</name>
</gene>
<evidence type="ECO:0000313" key="2">
    <source>
        <dbReference type="Proteomes" id="UP000746690"/>
    </source>
</evidence>
<dbReference type="SUPFAM" id="SSF55729">
    <property type="entry name" value="Acyl-CoA N-acyltransferases (Nat)"/>
    <property type="match status" value="1"/>
</dbReference>
<accession>A0ABX1RS40</accession>
<reference evidence="1 2" key="1">
    <citation type="submission" date="2020-04" db="EMBL/GenBank/DDBJ databases">
        <title>A Flavivirga sp. nov.</title>
        <authorList>
            <person name="Sun X."/>
        </authorList>
    </citation>
    <scope>NUCLEOTIDE SEQUENCE [LARGE SCALE GENOMIC DNA]</scope>
    <source>
        <strain evidence="1 2">Y03</strain>
    </source>
</reference>
<dbReference type="Proteomes" id="UP000746690">
    <property type="component" value="Unassembled WGS sequence"/>
</dbReference>
<dbReference type="EMBL" id="JABBHF010000001">
    <property type="protein sequence ID" value="NMH85986.1"/>
    <property type="molecule type" value="Genomic_DNA"/>
</dbReference>
<name>A0ABX1RS40_9FLAO</name>
<sequence>MNNQLVKRQMPILIECFGKDVCDTFITTKEQPYTKYGDGPWALVINGQLTGWVGLQSENKETNLILVLHPNYRGKGKNLYKELIDSTLSNMISLKSMTILFPSTKTRIKGFLRLQLKK</sequence>
<evidence type="ECO:0000313" key="1">
    <source>
        <dbReference type="EMBL" id="NMH85986.1"/>
    </source>
</evidence>
<protein>
    <submittedName>
        <fullName evidence="1">GNAT family N-acetyltransferase</fullName>
    </submittedName>
</protein>